<dbReference type="SMART" id="SM00220">
    <property type="entry name" value="S_TKc"/>
    <property type="match status" value="1"/>
</dbReference>
<dbReference type="InterPro" id="IPR008271">
    <property type="entry name" value="Ser/Thr_kinase_AS"/>
</dbReference>
<evidence type="ECO:0000256" key="13">
    <source>
        <dbReference type="SAM" id="Phobius"/>
    </source>
</evidence>
<comment type="subcellular location">
    <subcellularLocation>
        <location evidence="1">Membrane</location>
    </subcellularLocation>
</comment>
<evidence type="ECO:0000256" key="6">
    <source>
        <dbReference type="ARBA" id="ARBA00022741"/>
    </source>
</evidence>
<keyword evidence="3" id="KW-0808">Transferase</keyword>
<feature type="transmembrane region" description="Helical" evidence="13">
    <location>
        <begin position="460"/>
        <end position="483"/>
    </location>
</feature>
<protein>
    <recommendedName>
        <fullName evidence="14">Protein kinase domain-containing protein</fullName>
    </recommendedName>
</protein>
<dbReference type="InterPro" id="IPR051809">
    <property type="entry name" value="Plant_receptor-like_S/T_kinase"/>
</dbReference>
<dbReference type="InterPro" id="IPR003591">
    <property type="entry name" value="Leu-rich_rpt_typical-subtyp"/>
</dbReference>
<feature type="coiled-coil region" evidence="12">
    <location>
        <begin position="862"/>
        <end position="954"/>
    </location>
</feature>
<dbReference type="PANTHER" id="PTHR27008">
    <property type="entry name" value="OS04G0122200 PROTEIN"/>
    <property type="match status" value="1"/>
</dbReference>
<proteinExistence type="predicted"/>
<evidence type="ECO:0000256" key="4">
    <source>
        <dbReference type="ARBA" id="ARBA00022692"/>
    </source>
</evidence>
<keyword evidence="12" id="KW-0175">Coiled coil</keyword>
<reference evidence="15 16" key="1">
    <citation type="journal article" date="2021" name="BMC Genomics">
        <title>Datura genome reveals duplications of psychoactive alkaloid biosynthetic genes and high mutation rate following tissue culture.</title>
        <authorList>
            <person name="Rajewski A."/>
            <person name="Carter-House D."/>
            <person name="Stajich J."/>
            <person name="Litt A."/>
        </authorList>
    </citation>
    <scope>NUCLEOTIDE SEQUENCE [LARGE SCALE GENOMIC DNA]</scope>
    <source>
        <strain evidence="15">AR-01</strain>
    </source>
</reference>
<keyword evidence="10 13" id="KW-0472">Membrane</keyword>
<dbReference type="InterPro" id="IPR001611">
    <property type="entry name" value="Leu-rich_rpt"/>
</dbReference>
<evidence type="ECO:0000256" key="3">
    <source>
        <dbReference type="ARBA" id="ARBA00022679"/>
    </source>
</evidence>
<evidence type="ECO:0000256" key="8">
    <source>
        <dbReference type="ARBA" id="ARBA00022840"/>
    </source>
</evidence>
<keyword evidence="2" id="KW-0433">Leucine-rich repeat</keyword>
<dbReference type="InterPro" id="IPR011009">
    <property type="entry name" value="Kinase-like_dom_sf"/>
</dbReference>
<evidence type="ECO:0000259" key="14">
    <source>
        <dbReference type="PROSITE" id="PS50011"/>
    </source>
</evidence>
<name>A0ABS8UP16_DATST</name>
<dbReference type="SMART" id="SM00369">
    <property type="entry name" value="LRR_TYP"/>
    <property type="match status" value="5"/>
</dbReference>
<dbReference type="InterPro" id="IPR032675">
    <property type="entry name" value="LRR_dom_sf"/>
</dbReference>
<dbReference type="PROSITE" id="PS00108">
    <property type="entry name" value="PROTEIN_KINASE_ST"/>
    <property type="match status" value="1"/>
</dbReference>
<feature type="binding site" evidence="11">
    <location>
        <position position="547"/>
    </location>
    <ligand>
        <name>ATP</name>
        <dbReference type="ChEBI" id="CHEBI:30616"/>
    </ligand>
</feature>
<evidence type="ECO:0000256" key="9">
    <source>
        <dbReference type="ARBA" id="ARBA00022989"/>
    </source>
</evidence>
<keyword evidence="9 13" id="KW-1133">Transmembrane helix</keyword>
<accession>A0ABS8UP16</accession>
<feature type="domain" description="Protein kinase" evidence="14">
    <location>
        <begin position="519"/>
        <end position="800"/>
    </location>
</feature>
<evidence type="ECO:0000256" key="12">
    <source>
        <dbReference type="SAM" id="Coils"/>
    </source>
</evidence>
<evidence type="ECO:0000313" key="16">
    <source>
        <dbReference type="Proteomes" id="UP000823775"/>
    </source>
</evidence>
<evidence type="ECO:0000256" key="1">
    <source>
        <dbReference type="ARBA" id="ARBA00004370"/>
    </source>
</evidence>
<evidence type="ECO:0000256" key="7">
    <source>
        <dbReference type="ARBA" id="ARBA00022777"/>
    </source>
</evidence>
<dbReference type="PROSITE" id="PS50011">
    <property type="entry name" value="PROTEIN_KINASE_DOM"/>
    <property type="match status" value="1"/>
</dbReference>
<keyword evidence="7" id="KW-0418">Kinase</keyword>
<dbReference type="SUPFAM" id="SSF56112">
    <property type="entry name" value="Protein kinase-like (PK-like)"/>
    <property type="match status" value="1"/>
</dbReference>
<feature type="coiled-coil region" evidence="12">
    <location>
        <begin position="1087"/>
        <end position="1262"/>
    </location>
</feature>
<dbReference type="PANTHER" id="PTHR27008:SF497">
    <property type="entry name" value="OS11G0695000 PROTEIN"/>
    <property type="match status" value="1"/>
</dbReference>
<gene>
    <name evidence="15" type="ORF">HAX54_018220</name>
</gene>
<dbReference type="SUPFAM" id="SSF52058">
    <property type="entry name" value="L domain-like"/>
    <property type="match status" value="1"/>
</dbReference>
<dbReference type="Gene3D" id="3.30.200.20">
    <property type="entry name" value="Phosphorylase Kinase, domain 1"/>
    <property type="match status" value="1"/>
</dbReference>
<evidence type="ECO:0000313" key="15">
    <source>
        <dbReference type="EMBL" id="MCD9559892.1"/>
    </source>
</evidence>
<evidence type="ECO:0000256" key="5">
    <source>
        <dbReference type="ARBA" id="ARBA00022737"/>
    </source>
</evidence>
<dbReference type="Pfam" id="PF00069">
    <property type="entry name" value="Pkinase"/>
    <property type="match status" value="1"/>
</dbReference>
<keyword evidence="8 11" id="KW-0067">ATP-binding</keyword>
<dbReference type="Gene3D" id="1.10.510.10">
    <property type="entry name" value="Transferase(Phosphotransferase) domain 1"/>
    <property type="match status" value="1"/>
</dbReference>
<keyword evidence="16" id="KW-1185">Reference proteome</keyword>
<dbReference type="PROSITE" id="PS51450">
    <property type="entry name" value="LRR"/>
    <property type="match status" value="1"/>
</dbReference>
<sequence length="1279" mass="143583">MPRNIGCLSKLEEFYIGDNPIKGTLPTSLGNISTLRNLYCGSNRLEGPIPLELGKLSKLRQLTFSNNYNLIATTGLHLPNLKQLLFGENQLEGEIPLFITNASKLEILDLQNNFLTGTIPNDLGNLRELRHLFLSHNQLTNEPREHELQFFNSLADCRMLRYLQVSSNPLNGVLPNSIGNLSSTIENFHIGNAHISGFIPASTGNMSGLMCLNFEENNLTGSIPSDVGKLKQLQGLYLANNKLQGHIAEVVCPLSKLVELTLNDNELIGVIPECIGNLSMLQDLWLGSNKFSPQIPLSIWKMSGLLYLHMSQNSLEGEVPTNIEELKALVELDLSGNRFSGKVPSTFGELQNLKSLNLSNNSFFGQIPLSFANLISLEFLDLSLNALSGTIPKSLEKLAYLKSINVSFNDLEGEIPSGGVFENSTLQSFLGNKGLCGMHILEVLACAISNTGQQSKSTKLVLKIVIPVITSSFLIFLFVLVWIMKRQKKGKSKDVEKVPEIRTYQLVSYHEIQRATNNFDGSNLIGVGGSGSVYKGTLSSGTAVAIKVLDLENEQVCKRFDTECEVMRNVRHRNLVPVITTCSSEYIRAFVLQYMPNGSLENWLYKEYFHLDLLQRVTVMLDAAMAIEYLHHGNDSPIVHCDLKPANVLLDEDMVAHVGDFGISKILAVRKSMAHTKTLGTLGYIAPEYGSEGIVSTSGDVYSYGIMLMEVLVKRRPTDEEIFNENLGLREWIRRAYPRTMMEVVDANLFPAEEQITSKSEICIASMIELALDCTKETPESRITMKNVVKRLNKIKNTFLEIAESNDSGKKKHSSIISRTISASKLCRCDALGSQIDSDALVSLERKSSVKHSPSEKRIDRHLIMREQMQKLEEELRDTRENLRFVEEEKKRAINELSEMKHEAHEANAKVTDGISPRKSSELYAEVRTLKELLTNKREELKIKDKSIKSLKKELEKAKKCDLNLLEKDSSVGKVKEGFSHVKAFKVRVTDWLSDFRGRVQELEDELENRKLSESKIFDAWLSKTRQFEQIKSELEESKLEIASLHEKIESLDTCSKQNGSYLNHSCDGEIVNLVAKENEKISSSKAKALNDEMSLLKNEMKLANEAEEKSRKALDDLALALKEVASEAFEAKEKLSAAQLESALVKKEAANIKEMIKSTKVRYQKLLDEAKKETELYRNTAERLKLEAEESFLAWNGKEMSFIACIKEAQEERDLAMHETTKLNESVKAAREENFKLRDILKQAINEANAAKAAADLARQENSQLKDCLTRKERINSV</sequence>
<dbReference type="SUPFAM" id="SSF52047">
    <property type="entry name" value="RNI-like"/>
    <property type="match status" value="1"/>
</dbReference>
<dbReference type="Proteomes" id="UP000823775">
    <property type="component" value="Unassembled WGS sequence"/>
</dbReference>
<keyword evidence="5" id="KW-0677">Repeat</keyword>
<dbReference type="SMART" id="SM00365">
    <property type="entry name" value="LRR_SD22"/>
    <property type="match status" value="4"/>
</dbReference>
<keyword evidence="4 13" id="KW-0812">Transmembrane</keyword>
<dbReference type="InterPro" id="IPR000719">
    <property type="entry name" value="Prot_kinase_dom"/>
</dbReference>
<dbReference type="PROSITE" id="PS00107">
    <property type="entry name" value="PROTEIN_KINASE_ATP"/>
    <property type="match status" value="1"/>
</dbReference>
<dbReference type="EMBL" id="JACEIK010002238">
    <property type="protein sequence ID" value="MCD9559892.1"/>
    <property type="molecule type" value="Genomic_DNA"/>
</dbReference>
<evidence type="ECO:0000256" key="10">
    <source>
        <dbReference type="ARBA" id="ARBA00023136"/>
    </source>
</evidence>
<dbReference type="InterPro" id="IPR017441">
    <property type="entry name" value="Protein_kinase_ATP_BS"/>
</dbReference>
<evidence type="ECO:0000256" key="11">
    <source>
        <dbReference type="PROSITE-ProRule" id="PRU10141"/>
    </source>
</evidence>
<comment type="caution">
    <text evidence="15">The sequence shown here is derived from an EMBL/GenBank/DDBJ whole genome shotgun (WGS) entry which is preliminary data.</text>
</comment>
<feature type="coiled-coil region" evidence="12">
    <location>
        <begin position="993"/>
        <end position="1048"/>
    </location>
</feature>
<dbReference type="Pfam" id="PF00560">
    <property type="entry name" value="LRR_1"/>
    <property type="match status" value="6"/>
</dbReference>
<keyword evidence="6 11" id="KW-0547">Nucleotide-binding</keyword>
<organism evidence="15 16">
    <name type="scientific">Datura stramonium</name>
    <name type="common">Jimsonweed</name>
    <name type="synonym">Common thornapple</name>
    <dbReference type="NCBI Taxonomy" id="4076"/>
    <lineage>
        <taxon>Eukaryota</taxon>
        <taxon>Viridiplantae</taxon>
        <taxon>Streptophyta</taxon>
        <taxon>Embryophyta</taxon>
        <taxon>Tracheophyta</taxon>
        <taxon>Spermatophyta</taxon>
        <taxon>Magnoliopsida</taxon>
        <taxon>eudicotyledons</taxon>
        <taxon>Gunneridae</taxon>
        <taxon>Pentapetalae</taxon>
        <taxon>asterids</taxon>
        <taxon>lamiids</taxon>
        <taxon>Solanales</taxon>
        <taxon>Solanaceae</taxon>
        <taxon>Solanoideae</taxon>
        <taxon>Datureae</taxon>
        <taxon>Datura</taxon>
    </lineage>
</organism>
<evidence type="ECO:0000256" key="2">
    <source>
        <dbReference type="ARBA" id="ARBA00022614"/>
    </source>
</evidence>
<dbReference type="Gene3D" id="3.80.10.10">
    <property type="entry name" value="Ribonuclease Inhibitor"/>
    <property type="match status" value="3"/>
</dbReference>